<feature type="transmembrane region" description="Helical" evidence="1">
    <location>
        <begin position="400"/>
        <end position="420"/>
    </location>
</feature>
<name>A0ABT2C6J1_9BURK</name>
<dbReference type="RefSeq" id="WP_259451995.1">
    <property type="nucleotide sequence ID" value="NZ_CP119520.1"/>
</dbReference>
<feature type="transmembrane region" description="Helical" evidence="1">
    <location>
        <begin position="233"/>
        <end position="253"/>
    </location>
</feature>
<dbReference type="EMBL" id="JANUHC010000012">
    <property type="protein sequence ID" value="MCS0632997.1"/>
    <property type="molecule type" value="Genomic_DNA"/>
</dbReference>
<feature type="transmembrane region" description="Helical" evidence="1">
    <location>
        <begin position="157"/>
        <end position="175"/>
    </location>
</feature>
<proteinExistence type="predicted"/>
<evidence type="ECO:0000256" key="1">
    <source>
        <dbReference type="SAM" id="Phobius"/>
    </source>
</evidence>
<feature type="transmembrane region" description="Helical" evidence="1">
    <location>
        <begin position="210"/>
        <end position="228"/>
    </location>
</feature>
<feature type="transmembrane region" description="Helical" evidence="1">
    <location>
        <begin position="316"/>
        <end position="334"/>
    </location>
</feature>
<reference evidence="2" key="1">
    <citation type="submission" date="2022-08" db="EMBL/GenBank/DDBJ databases">
        <title>Reclassification of Massilia species as members of the genera Telluria, Duganella, Pseudoduganella, Mokoshia gen. nov. and Zemynaea gen. nov. using orthogonal and non-orthogonal genome-based approaches.</title>
        <authorList>
            <person name="Bowman J.P."/>
        </authorList>
    </citation>
    <scope>NUCLEOTIDE SEQUENCE</scope>
    <source>
        <strain evidence="2">LMG 11547</strain>
    </source>
</reference>
<evidence type="ECO:0000313" key="2">
    <source>
        <dbReference type="EMBL" id="MCS0632997.1"/>
    </source>
</evidence>
<feature type="transmembrane region" description="Helical" evidence="1">
    <location>
        <begin position="133"/>
        <end position="151"/>
    </location>
</feature>
<feature type="transmembrane region" description="Helical" evidence="1">
    <location>
        <begin position="102"/>
        <end position="126"/>
    </location>
</feature>
<evidence type="ECO:0000313" key="3">
    <source>
        <dbReference type="Proteomes" id="UP001165263"/>
    </source>
</evidence>
<keyword evidence="3" id="KW-1185">Reference proteome</keyword>
<keyword evidence="1" id="KW-0812">Transmembrane</keyword>
<evidence type="ECO:0008006" key="4">
    <source>
        <dbReference type="Google" id="ProtNLM"/>
    </source>
</evidence>
<feature type="transmembrane region" description="Helical" evidence="1">
    <location>
        <begin position="370"/>
        <end position="388"/>
    </location>
</feature>
<protein>
    <recommendedName>
        <fullName evidence="4">DUF2029 domain-containing protein</fullName>
    </recommendedName>
</protein>
<accession>A0ABT2C6J1</accession>
<keyword evidence="1" id="KW-0472">Membrane</keyword>
<gene>
    <name evidence="2" type="ORF">NX786_27050</name>
</gene>
<feature type="transmembrane region" description="Helical" evidence="1">
    <location>
        <begin position="27"/>
        <end position="46"/>
    </location>
</feature>
<dbReference type="Proteomes" id="UP001165263">
    <property type="component" value="Unassembled WGS sequence"/>
</dbReference>
<keyword evidence="1" id="KW-1133">Transmembrane helix</keyword>
<feature type="transmembrane region" description="Helical" evidence="1">
    <location>
        <begin position="187"/>
        <end position="204"/>
    </location>
</feature>
<feature type="transmembrane region" description="Helical" evidence="1">
    <location>
        <begin position="346"/>
        <end position="364"/>
    </location>
</feature>
<organism evidence="2 3">
    <name type="scientific">Telluria mixta</name>
    <dbReference type="NCBI Taxonomy" id="34071"/>
    <lineage>
        <taxon>Bacteria</taxon>
        <taxon>Pseudomonadati</taxon>
        <taxon>Pseudomonadota</taxon>
        <taxon>Betaproteobacteria</taxon>
        <taxon>Burkholderiales</taxon>
        <taxon>Oxalobacteraceae</taxon>
        <taxon>Telluria group</taxon>
        <taxon>Telluria</taxon>
    </lineage>
</organism>
<sequence>MRFPTHRIARLEAWFDRRTAFLRHERAPFFVAVLVPILFGLLSIALGQDDNWDLRNYHWYNPYALLNGRLAVDMAPGNWQSYFNPLIDVPYYVLNQWLPGPAVGFVMGFVHGLNFILLLALVRLVLPRDKADMRLCILLAVAGMCGAGFLSEVGNTMGDNFSALFVLGALCLVLRGWDRLQAWSGRTAAILLLAGLVMGLGAGLKLTNTAYAIALCVALLAVPASLGLGVVSAFVYGCGAIVGVAITAGPWWWRMWRTFGNPLFPQFNSIFKSPLAAQVAVIDAFHLPQTAVEALFWPFVFTAHFTRVSELVLRQAIVPVLYALALVFVGRWLFEKLTNRAPVTRLAARARFMLLFALVGYLAWMKLFSIYRYLIPIEMLAPLLVWILMERMAVPRLGGWVVALATLVVFPFGTWGHAGWGDKAFSAQLPRFEHPASTLVFTAHGNPPMGWLATFFPRDVRILSLASGFPESPAYLDRIQAVIAGRPGPHYAMLAASRNEKDSSLRRKLSAFQALGMTATPARCAQLDRLLHKVRFQVQVKVPAADGQACTLELQPQYVTDLAAQDRAIVQAAQQSLERYGLKLDAAGCRTYQAAVGTDPYPIQMCPVTAGQ</sequence>
<comment type="caution">
    <text evidence="2">The sequence shown here is derived from an EMBL/GenBank/DDBJ whole genome shotgun (WGS) entry which is preliminary data.</text>
</comment>